<comment type="caution">
    <text evidence="1">The sequence shown here is derived from an EMBL/GenBank/DDBJ whole genome shotgun (WGS) entry which is preliminary data.</text>
</comment>
<organism evidence="1 2">
    <name type="scientific">Phaseolus coccineus</name>
    <name type="common">Scarlet runner bean</name>
    <name type="synonym">Phaseolus multiflorus</name>
    <dbReference type="NCBI Taxonomy" id="3886"/>
    <lineage>
        <taxon>Eukaryota</taxon>
        <taxon>Viridiplantae</taxon>
        <taxon>Streptophyta</taxon>
        <taxon>Embryophyta</taxon>
        <taxon>Tracheophyta</taxon>
        <taxon>Spermatophyta</taxon>
        <taxon>Magnoliopsida</taxon>
        <taxon>eudicotyledons</taxon>
        <taxon>Gunneridae</taxon>
        <taxon>Pentapetalae</taxon>
        <taxon>rosids</taxon>
        <taxon>fabids</taxon>
        <taxon>Fabales</taxon>
        <taxon>Fabaceae</taxon>
        <taxon>Papilionoideae</taxon>
        <taxon>50 kb inversion clade</taxon>
        <taxon>NPAAA clade</taxon>
        <taxon>indigoferoid/millettioid clade</taxon>
        <taxon>Phaseoleae</taxon>
        <taxon>Phaseolus</taxon>
    </lineage>
</organism>
<evidence type="ECO:0000313" key="1">
    <source>
        <dbReference type="EMBL" id="KAK7378019.1"/>
    </source>
</evidence>
<gene>
    <name evidence="1" type="ORF">VNO80_03455</name>
</gene>
<name>A0AAN9RN23_PHACN</name>
<reference evidence="1 2" key="1">
    <citation type="submission" date="2024-01" db="EMBL/GenBank/DDBJ databases">
        <title>The genomes of 5 underutilized Papilionoideae crops provide insights into root nodulation and disease resistanc.</title>
        <authorList>
            <person name="Jiang F."/>
        </authorList>
    </citation>
    <scope>NUCLEOTIDE SEQUENCE [LARGE SCALE GENOMIC DNA]</scope>
    <source>
        <strain evidence="1">JINMINGXINNONG_FW02</strain>
        <tissue evidence="1">Leaves</tissue>
    </source>
</reference>
<protein>
    <submittedName>
        <fullName evidence="1">Uncharacterized protein</fullName>
    </submittedName>
</protein>
<dbReference type="EMBL" id="JAYMYR010000002">
    <property type="protein sequence ID" value="KAK7378019.1"/>
    <property type="molecule type" value="Genomic_DNA"/>
</dbReference>
<proteinExistence type="predicted"/>
<dbReference type="Proteomes" id="UP001374584">
    <property type="component" value="Unassembled WGS sequence"/>
</dbReference>
<accession>A0AAN9RN23</accession>
<dbReference type="AlphaFoldDB" id="A0AAN9RN23"/>
<keyword evidence="2" id="KW-1185">Reference proteome</keyword>
<evidence type="ECO:0000313" key="2">
    <source>
        <dbReference type="Proteomes" id="UP001374584"/>
    </source>
</evidence>
<sequence>MLNEQWSVNERSSLSGASVQVQCALDSDEERGASGGWNIQGMRGEIDTTILSQVVVRKLKPDKDRKAILDLKAKGRAAAGKEKGTKFTPKDIMQTVD</sequence>